<keyword evidence="2" id="KW-1185">Reference proteome</keyword>
<evidence type="ECO:0000313" key="1">
    <source>
        <dbReference type="EMBL" id="SDD61935.1"/>
    </source>
</evidence>
<dbReference type="AlphaFoldDB" id="A0A222VS20"/>
<dbReference type="EMBL" id="FMZE01000010">
    <property type="protein sequence ID" value="SDD61935.1"/>
    <property type="molecule type" value="Genomic_DNA"/>
</dbReference>
<protein>
    <submittedName>
        <fullName evidence="1">Uncharacterized protein</fullName>
    </submittedName>
</protein>
<accession>A0A222VS20</accession>
<dbReference type="KEGG" id="pmad:BAY61_18375"/>
<name>A0A222VS20_9PSEU</name>
<dbReference type="Proteomes" id="UP000199494">
    <property type="component" value="Unassembled WGS sequence"/>
</dbReference>
<proteinExistence type="predicted"/>
<dbReference type="InterPro" id="IPR046036">
    <property type="entry name" value="DUF5994"/>
</dbReference>
<gene>
    <name evidence="1" type="ORF">SAMN05421630_110233</name>
</gene>
<organism evidence="1 2">
    <name type="scientific">Prauserella marina</name>
    <dbReference type="NCBI Taxonomy" id="530584"/>
    <lineage>
        <taxon>Bacteria</taxon>
        <taxon>Bacillati</taxon>
        <taxon>Actinomycetota</taxon>
        <taxon>Actinomycetes</taxon>
        <taxon>Pseudonocardiales</taxon>
        <taxon>Pseudonocardiaceae</taxon>
        <taxon>Prauserella</taxon>
    </lineage>
</organism>
<evidence type="ECO:0000313" key="2">
    <source>
        <dbReference type="Proteomes" id="UP000199494"/>
    </source>
</evidence>
<dbReference type="Pfam" id="PF19457">
    <property type="entry name" value="DUF5994"/>
    <property type="match status" value="1"/>
</dbReference>
<reference evidence="1 2" key="1">
    <citation type="submission" date="2016-10" db="EMBL/GenBank/DDBJ databases">
        <authorList>
            <person name="de Groot N.N."/>
        </authorList>
    </citation>
    <scope>NUCLEOTIDE SEQUENCE [LARGE SCALE GENOMIC DNA]</scope>
    <source>
        <strain evidence="1 2">CGMCC 4.5506</strain>
    </source>
</reference>
<dbReference type="STRING" id="530584.SAMN05421630_110233"/>
<dbReference type="RefSeq" id="WP_091808868.1">
    <property type="nucleotide sequence ID" value="NZ_CP016353.1"/>
</dbReference>
<sequence>MTSNSYILMTSSTLPMSNEPAGRPLRLRMKRVGAPTGRVDGVWWPRSRDLAVELPDLLAALQIWHGRIERVTYNLTMWKSDTRRLTVPGGVVRLEGFRSQATDTVTIAGSDRRRLTLLVVPPEATPLAGGHAMTTTTRHDNRDGVRTWPSISSRH</sequence>
<dbReference type="OrthoDB" id="3785441at2"/>